<keyword evidence="3" id="KW-1185">Reference proteome</keyword>
<dbReference type="RefSeq" id="WP_010036903.1">
    <property type="nucleotide sequence ID" value="NZ_CP025958.1"/>
</dbReference>
<feature type="signal peptide" evidence="1">
    <location>
        <begin position="1"/>
        <end position="21"/>
    </location>
</feature>
<organism evidence="2 3">
    <name type="scientific">Gemmata obscuriglobus</name>
    <dbReference type="NCBI Taxonomy" id="114"/>
    <lineage>
        <taxon>Bacteria</taxon>
        <taxon>Pseudomonadati</taxon>
        <taxon>Planctomycetota</taxon>
        <taxon>Planctomycetia</taxon>
        <taxon>Gemmatales</taxon>
        <taxon>Gemmataceae</taxon>
        <taxon>Gemmata</taxon>
    </lineage>
</organism>
<accession>A0A2Z3GUQ9</accession>
<evidence type="ECO:0000313" key="2">
    <source>
        <dbReference type="EMBL" id="AWM35792.1"/>
    </source>
</evidence>
<dbReference type="Proteomes" id="UP000245802">
    <property type="component" value="Chromosome"/>
</dbReference>
<dbReference type="EMBL" id="CP025958">
    <property type="protein sequence ID" value="AWM35792.1"/>
    <property type="molecule type" value="Genomic_DNA"/>
</dbReference>
<dbReference type="KEGG" id="gog:C1280_01290"/>
<dbReference type="OrthoDB" id="129271at2"/>
<proteinExistence type="predicted"/>
<protein>
    <recommendedName>
        <fullName evidence="4">TIGR03067 domain-containing protein</fullName>
    </recommendedName>
</protein>
<gene>
    <name evidence="2" type="ORF">C1280_01290</name>
</gene>
<evidence type="ECO:0000313" key="3">
    <source>
        <dbReference type="Proteomes" id="UP000245802"/>
    </source>
</evidence>
<keyword evidence="1" id="KW-0732">Signal</keyword>
<dbReference type="AlphaFoldDB" id="A0A2Z3GUQ9"/>
<sequence length="176" mass="18722">MLQRMLTCGLLVIALGTGARGADAPAKAATTHPGLEKLKALAGTWVEADKDGKPTDKVVSVIKVTAGGSAVQETTFPGQPQEMVSVYHLDGGDLVMTHYCVLGNQPRMKADPKSPTNQIKFKFAGGSNLDPAKDMHMHEATLTFVDADHVELSGVAWVNGKPAEDHCGCMKLVRKK</sequence>
<name>A0A2Z3GUQ9_9BACT</name>
<evidence type="ECO:0000256" key="1">
    <source>
        <dbReference type="SAM" id="SignalP"/>
    </source>
</evidence>
<evidence type="ECO:0008006" key="4">
    <source>
        <dbReference type="Google" id="ProtNLM"/>
    </source>
</evidence>
<reference evidence="2 3" key="1">
    <citation type="submission" date="2018-01" db="EMBL/GenBank/DDBJ databases">
        <title>G. obscuriglobus.</title>
        <authorList>
            <person name="Franke J."/>
            <person name="Blomberg W."/>
            <person name="Selmecki A."/>
        </authorList>
    </citation>
    <scope>NUCLEOTIDE SEQUENCE [LARGE SCALE GENOMIC DNA]</scope>
    <source>
        <strain evidence="2 3">DSM 5831</strain>
    </source>
</reference>
<feature type="chain" id="PRO_5016303886" description="TIGR03067 domain-containing protein" evidence="1">
    <location>
        <begin position="22"/>
        <end position="176"/>
    </location>
</feature>